<dbReference type="Pfam" id="PF19505">
    <property type="entry name" value="DUF6039"/>
    <property type="match status" value="1"/>
</dbReference>
<gene>
    <name evidence="1" type="primary">LnmH</name>
</gene>
<dbReference type="AlphaFoldDB" id="Q8GGP4"/>
<dbReference type="InterPro" id="IPR046102">
    <property type="entry name" value="DUF6039"/>
</dbReference>
<reference evidence="1" key="2">
    <citation type="submission" date="2002-02" db="EMBL/GenBank/DDBJ databases">
        <authorList>
            <person name="Cheng Y.-Q."/>
            <person name="Tang G.-L."/>
            <person name="Shen B."/>
        </authorList>
    </citation>
    <scope>NUCLEOTIDE SEQUENCE</scope>
</reference>
<sequence>MTTLTFHSTNSGVIVERTAQLKQAHRAEGRRIALEQAAYLNDKFAGQTTVTVHEETFGVRDRLHWLVHLPKLSGHREISRLLDGDEGPAADADWHGMFVDGSFSETALIPQHWGMYGTDEALPEGTVIDAAAPDLRVPPAQRQTSMSPERTLNSSGAGLMIHRVAQPKYAFRAEARLFARRITESINTRLPGIASSFLYEEAFGPADRVHWLIHMKSEDTYYDLIDMHMRMDDATRAIYLDEIIAPEKGGGTWNRLFVEESMGDIAFSPVPDAR</sequence>
<name>Q8GGP4_STRAZ</name>
<organism evidence="1">
    <name type="scientific">Streptomyces atroolivaceus</name>
    <dbReference type="NCBI Taxonomy" id="66869"/>
    <lineage>
        <taxon>Bacteria</taxon>
        <taxon>Bacillati</taxon>
        <taxon>Actinomycetota</taxon>
        <taxon>Actinomycetes</taxon>
        <taxon>Kitasatosporales</taxon>
        <taxon>Streptomycetaceae</taxon>
        <taxon>Streptomyces</taxon>
    </lineage>
</organism>
<reference evidence="1" key="4">
    <citation type="journal article" date="2004" name="Chem. Biol.">
        <title>Leinamycin biosynthesis revealing unprecedented architectural complexity for a hybrid polyketide synthase and nonribosomal peptide synthetase.</title>
        <authorList>
            <person name="Tang G.L."/>
            <person name="Cheng Y.Q."/>
            <person name="Shen B."/>
        </authorList>
    </citation>
    <scope>NUCLEOTIDE SEQUENCE</scope>
</reference>
<reference evidence="1" key="3">
    <citation type="journal article" date="2003" name="Proc. Natl. Acad. Sci. U.S.A.">
        <title>Type I polyketide synthase requiring a discrete acyltransferase for polyketide biosynthesis.</title>
        <authorList>
            <person name="Cheng Y.Q."/>
            <person name="Tang G.L."/>
            <person name="Shen B."/>
        </authorList>
    </citation>
    <scope>NUCLEOTIDE SEQUENCE</scope>
</reference>
<reference evidence="1" key="1">
    <citation type="journal article" date="2002" name="J. Bacteriol.">
        <title>Identification and localization of the gene cluster encoding biosynthesis of the antitumor macrolactam leinamycin in Streptomyces atroolivaceus S-140.</title>
        <authorList>
            <person name="Cheng Y.Q."/>
            <person name="Tang G.L."/>
            <person name="Shen B."/>
        </authorList>
    </citation>
    <scope>NUCLEOTIDE SEQUENCE</scope>
</reference>
<accession>Q8GGP4</accession>
<protein>
    <submittedName>
        <fullName evidence="1">Uncharacterized protein LnmH</fullName>
    </submittedName>
</protein>
<evidence type="ECO:0000313" key="1">
    <source>
        <dbReference type="EMBL" id="AAN85521.1"/>
    </source>
</evidence>
<proteinExistence type="predicted"/>
<dbReference type="EMBL" id="AF484556">
    <property type="protein sequence ID" value="AAN85521.1"/>
    <property type="molecule type" value="Genomic_DNA"/>
</dbReference>